<dbReference type="Proteomes" id="UP001472677">
    <property type="component" value="Unassembled WGS sequence"/>
</dbReference>
<keyword evidence="3" id="KW-1185">Reference proteome</keyword>
<dbReference type="PANTHER" id="PTHR31016">
    <property type="entry name" value="OS04G0228100 PROTEIN"/>
    <property type="match status" value="1"/>
</dbReference>
<evidence type="ECO:0000313" key="3">
    <source>
        <dbReference type="Proteomes" id="UP001472677"/>
    </source>
</evidence>
<proteinExistence type="predicted"/>
<sequence length="202" mass="22480">MPAPEMIRIQLIPRCPFTCSFIHHKTSNPALQTGIVAIASSLSYIGNAVEEGFTIVENRTAASFKKKSSGSAAQNEAAKLTQKQQQVQIPVQADQEIQLKASRDMDDLALCFRNTLQMAMASKAKLLLRELKTVRTDLAFAKERCAQLEEENRNLRENSERGNNPENDELVCFPHHCIVFYIYIPSLGSYSSAGSESLLCLE</sequence>
<organism evidence="2 3">
    <name type="scientific">Hibiscus sabdariffa</name>
    <name type="common">roselle</name>
    <dbReference type="NCBI Taxonomy" id="183260"/>
    <lineage>
        <taxon>Eukaryota</taxon>
        <taxon>Viridiplantae</taxon>
        <taxon>Streptophyta</taxon>
        <taxon>Embryophyta</taxon>
        <taxon>Tracheophyta</taxon>
        <taxon>Spermatophyta</taxon>
        <taxon>Magnoliopsida</taxon>
        <taxon>eudicotyledons</taxon>
        <taxon>Gunneridae</taxon>
        <taxon>Pentapetalae</taxon>
        <taxon>rosids</taxon>
        <taxon>malvids</taxon>
        <taxon>Malvales</taxon>
        <taxon>Malvaceae</taxon>
        <taxon>Malvoideae</taxon>
        <taxon>Hibiscus</taxon>
    </lineage>
</organism>
<feature type="coiled-coil region" evidence="1">
    <location>
        <begin position="124"/>
        <end position="158"/>
    </location>
</feature>
<keyword evidence="1" id="KW-0175">Coiled coil</keyword>
<evidence type="ECO:0000313" key="2">
    <source>
        <dbReference type="EMBL" id="KAK8515795.1"/>
    </source>
</evidence>
<dbReference type="PANTHER" id="PTHR31016:SF22">
    <property type="entry name" value="RRNA BIOGENESIS PROTEIN RRP36-LIKE"/>
    <property type="match status" value="1"/>
</dbReference>
<dbReference type="EMBL" id="JBBPBM010000063">
    <property type="protein sequence ID" value="KAK8515795.1"/>
    <property type="molecule type" value="Genomic_DNA"/>
</dbReference>
<accession>A0ABR2C8R7</accession>
<protein>
    <submittedName>
        <fullName evidence="2">Uncharacterized protein</fullName>
    </submittedName>
</protein>
<reference evidence="2 3" key="1">
    <citation type="journal article" date="2024" name="G3 (Bethesda)">
        <title>Genome assembly of Hibiscus sabdariffa L. provides insights into metabolisms of medicinal natural products.</title>
        <authorList>
            <person name="Kim T."/>
        </authorList>
    </citation>
    <scope>NUCLEOTIDE SEQUENCE [LARGE SCALE GENOMIC DNA]</scope>
    <source>
        <strain evidence="2">TK-2024</strain>
        <tissue evidence="2">Old leaves</tissue>
    </source>
</reference>
<comment type="caution">
    <text evidence="2">The sequence shown here is derived from an EMBL/GenBank/DDBJ whole genome shotgun (WGS) entry which is preliminary data.</text>
</comment>
<evidence type="ECO:0000256" key="1">
    <source>
        <dbReference type="SAM" id="Coils"/>
    </source>
</evidence>
<gene>
    <name evidence="2" type="ORF">V6N12_075816</name>
</gene>
<name>A0ABR2C8R7_9ROSI</name>